<proteinExistence type="predicted"/>
<organism evidence="1">
    <name type="scientific">Rhizophora mucronata</name>
    <name type="common">Asiatic mangrove</name>
    <dbReference type="NCBI Taxonomy" id="61149"/>
    <lineage>
        <taxon>Eukaryota</taxon>
        <taxon>Viridiplantae</taxon>
        <taxon>Streptophyta</taxon>
        <taxon>Embryophyta</taxon>
        <taxon>Tracheophyta</taxon>
        <taxon>Spermatophyta</taxon>
        <taxon>Magnoliopsida</taxon>
        <taxon>eudicotyledons</taxon>
        <taxon>Gunneridae</taxon>
        <taxon>Pentapetalae</taxon>
        <taxon>rosids</taxon>
        <taxon>fabids</taxon>
        <taxon>Malpighiales</taxon>
        <taxon>Rhizophoraceae</taxon>
        <taxon>Rhizophora</taxon>
    </lineage>
</organism>
<accession>A0A2P2PL35</accession>
<protein>
    <submittedName>
        <fullName evidence="1">Uncharacterized protein</fullName>
    </submittedName>
</protein>
<reference evidence="1" key="1">
    <citation type="submission" date="2018-02" db="EMBL/GenBank/DDBJ databases">
        <title>Rhizophora mucronata_Transcriptome.</title>
        <authorList>
            <person name="Meera S.P."/>
            <person name="Sreeshan A."/>
            <person name="Augustine A."/>
        </authorList>
    </citation>
    <scope>NUCLEOTIDE SEQUENCE</scope>
    <source>
        <tissue evidence="1">Leaf</tissue>
    </source>
</reference>
<name>A0A2P2PL35_RHIMU</name>
<dbReference type="AlphaFoldDB" id="A0A2P2PL35"/>
<evidence type="ECO:0000313" key="1">
    <source>
        <dbReference type="EMBL" id="MBX55453.1"/>
    </source>
</evidence>
<sequence length="24" mass="2884">MSSLYNTQIQSPSQFTSYYRIQKL</sequence>
<dbReference type="EMBL" id="GGEC01074969">
    <property type="protein sequence ID" value="MBX55453.1"/>
    <property type="molecule type" value="Transcribed_RNA"/>
</dbReference>